<keyword evidence="1" id="KW-0812">Transmembrane</keyword>
<dbReference type="EMBL" id="SOYY01000014">
    <property type="protein sequence ID" value="KAA0711781.1"/>
    <property type="molecule type" value="Genomic_DNA"/>
</dbReference>
<dbReference type="PANTHER" id="PTHR21063">
    <property type="entry name" value="LFA-3"/>
    <property type="match status" value="1"/>
</dbReference>
<evidence type="ECO:0000256" key="1">
    <source>
        <dbReference type="SAM" id="Phobius"/>
    </source>
</evidence>
<keyword evidence="2" id="KW-0732">Signal</keyword>
<dbReference type="InterPro" id="IPR013106">
    <property type="entry name" value="Ig_V-set"/>
</dbReference>
<evidence type="ECO:0000313" key="5">
    <source>
        <dbReference type="Proteomes" id="UP000324632"/>
    </source>
</evidence>
<comment type="caution">
    <text evidence="4">The sequence shown here is derived from an EMBL/GenBank/DDBJ whole genome shotgun (WGS) entry which is preliminary data.</text>
</comment>
<name>A0A5A9NS34_9TELE</name>
<proteinExistence type="predicted"/>
<organism evidence="4 5">
    <name type="scientific">Triplophysa tibetana</name>
    <dbReference type="NCBI Taxonomy" id="1572043"/>
    <lineage>
        <taxon>Eukaryota</taxon>
        <taxon>Metazoa</taxon>
        <taxon>Chordata</taxon>
        <taxon>Craniata</taxon>
        <taxon>Vertebrata</taxon>
        <taxon>Euteleostomi</taxon>
        <taxon>Actinopterygii</taxon>
        <taxon>Neopterygii</taxon>
        <taxon>Teleostei</taxon>
        <taxon>Ostariophysi</taxon>
        <taxon>Cypriniformes</taxon>
        <taxon>Nemacheilidae</taxon>
        <taxon>Triplophysa</taxon>
    </lineage>
</organism>
<dbReference type="AlphaFoldDB" id="A0A5A9NS34"/>
<accession>A0A5A9NS34</accession>
<reference evidence="4 5" key="1">
    <citation type="journal article" date="2019" name="Mol. Ecol. Resour.">
        <title>Chromosome-level genome assembly of Triplophysa tibetana, a fish adapted to the harsh high-altitude environment of the Tibetan Plateau.</title>
        <authorList>
            <person name="Yang X."/>
            <person name="Liu H."/>
            <person name="Ma Z."/>
            <person name="Zou Y."/>
            <person name="Zou M."/>
            <person name="Mao Y."/>
            <person name="Li X."/>
            <person name="Wang H."/>
            <person name="Chen T."/>
            <person name="Wang W."/>
            <person name="Yang R."/>
        </authorList>
    </citation>
    <scope>NUCLEOTIDE SEQUENCE [LARGE SCALE GENOMIC DNA]</scope>
    <source>
        <strain evidence="4">TTIB1903HZAU</strain>
        <tissue evidence="4">Muscle</tissue>
    </source>
</reference>
<dbReference type="SMART" id="SM00409">
    <property type="entry name" value="IG"/>
    <property type="match status" value="2"/>
</dbReference>
<dbReference type="InterPro" id="IPR013783">
    <property type="entry name" value="Ig-like_fold"/>
</dbReference>
<protein>
    <recommendedName>
        <fullName evidence="3">Ig-like domain-containing protein</fullName>
    </recommendedName>
</protein>
<dbReference type="Pfam" id="PF07686">
    <property type="entry name" value="V-set"/>
    <property type="match status" value="2"/>
</dbReference>
<dbReference type="Proteomes" id="UP000324632">
    <property type="component" value="Chromosome 14"/>
</dbReference>
<gene>
    <name evidence="4" type="ORF">E1301_Tti019096</name>
</gene>
<dbReference type="Gene3D" id="2.60.40.10">
    <property type="entry name" value="Immunoglobulins"/>
    <property type="match status" value="3"/>
</dbReference>
<feature type="signal peptide" evidence="2">
    <location>
        <begin position="1"/>
        <end position="22"/>
    </location>
</feature>
<feature type="chain" id="PRO_5022888270" description="Ig-like domain-containing protein" evidence="2">
    <location>
        <begin position="23"/>
        <end position="410"/>
    </location>
</feature>
<evidence type="ECO:0000256" key="2">
    <source>
        <dbReference type="SAM" id="SignalP"/>
    </source>
</evidence>
<dbReference type="InterPro" id="IPR036179">
    <property type="entry name" value="Ig-like_dom_sf"/>
</dbReference>
<keyword evidence="1" id="KW-0472">Membrane</keyword>
<sequence length="410" mass="45157">MGFFIFLYSSSLILNGVFGGDADEVKSVSVLEGDSVTLNTDVIKQKDDVFVWYYGSDNSLVATTNGKVGSTKYYDGEDGKLIGRLVLDAHTGSLTITNMKTEESGLYTLKISNKKISYKKFNVNVHGVFGDEVKSVSVMEGDSVTLQTDVIKQKDDVFVWCYGSDNSLVATTNGKVESTKYYDGEDGKLIGRLMLDAQTGSLTITNMKTEESGLYTLKISNKKISYKKFNVNVNARLSVPVITKVFSEFSSSSVSKCSVLCSVMNVSHDVSVSWYKGKSLLSSISVSDLNIRLSLPLEVEYQDTNTYRCVVNNPITNLTQHLHITQLCQPCADAAEMRIIIIPLVLCLLFCVIVMIIVGVCIHRRGHDEGSLLKTLPAKVPLTDEERSSNSSDTSEYTEGARFLHGQHHC</sequence>
<dbReference type="SUPFAM" id="SSF48726">
    <property type="entry name" value="Immunoglobulin"/>
    <property type="match status" value="3"/>
</dbReference>
<dbReference type="InterPro" id="IPR007110">
    <property type="entry name" value="Ig-like_dom"/>
</dbReference>
<keyword evidence="1" id="KW-1133">Transmembrane helix</keyword>
<dbReference type="PANTHER" id="PTHR21063:SF4">
    <property type="entry name" value="CD48 ANTIGEN-RELATED"/>
    <property type="match status" value="1"/>
</dbReference>
<evidence type="ECO:0000313" key="4">
    <source>
        <dbReference type="EMBL" id="KAA0711781.1"/>
    </source>
</evidence>
<dbReference type="PROSITE" id="PS50835">
    <property type="entry name" value="IG_LIKE"/>
    <property type="match status" value="1"/>
</dbReference>
<evidence type="ECO:0000259" key="3">
    <source>
        <dbReference type="PROSITE" id="PS50835"/>
    </source>
</evidence>
<keyword evidence="5" id="KW-1185">Reference proteome</keyword>
<dbReference type="InterPro" id="IPR003599">
    <property type="entry name" value="Ig_sub"/>
</dbReference>
<feature type="domain" description="Ig-like" evidence="3">
    <location>
        <begin position="240"/>
        <end position="325"/>
    </location>
</feature>
<feature type="transmembrane region" description="Helical" evidence="1">
    <location>
        <begin position="339"/>
        <end position="362"/>
    </location>
</feature>